<dbReference type="PANTHER" id="PTHR13931:SF16">
    <property type="entry name" value="UBIQUITIN CONJUGATION FACTOR E4 A"/>
    <property type="match status" value="1"/>
</dbReference>
<dbReference type="Proteomes" id="UP001152888">
    <property type="component" value="Unassembled WGS sequence"/>
</dbReference>
<keyword evidence="7" id="KW-0808">Transferase</keyword>
<dbReference type="Pfam" id="PF04564">
    <property type="entry name" value="U-box"/>
    <property type="match status" value="1"/>
</dbReference>
<evidence type="ECO:0000313" key="12">
    <source>
        <dbReference type="EMBL" id="CAH2014990.1"/>
    </source>
</evidence>
<evidence type="ECO:0000256" key="8">
    <source>
        <dbReference type="ARBA" id="ARBA00022786"/>
    </source>
</evidence>
<evidence type="ECO:0000256" key="5">
    <source>
        <dbReference type="ARBA" id="ARBA00012483"/>
    </source>
</evidence>
<dbReference type="InterPro" id="IPR003613">
    <property type="entry name" value="Ubox_domain"/>
</dbReference>
<dbReference type="GO" id="GO:0000151">
    <property type="term" value="C:ubiquitin ligase complex"/>
    <property type="evidence" value="ECO:0007669"/>
    <property type="project" value="InterPro"/>
</dbReference>
<dbReference type="SUPFAM" id="SSF57850">
    <property type="entry name" value="RING/U-box"/>
    <property type="match status" value="1"/>
</dbReference>
<dbReference type="GO" id="GO:0005737">
    <property type="term" value="C:cytoplasm"/>
    <property type="evidence" value="ECO:0007669"/>
    <property type="project" value="UniProtKB-SubCell"/>
</dbReference>
<comment type="catalytic activity">
    <reaction evidence="1">
        <text>S-ubiquitinyl-[E2 ubiquitin-conjugating enzyme]-L-cysteine + [acceptor protein]-L-lysine = [E2 ubiquitin-conjugating enzyme]-L-cysteine + N(6)-ubiquitinyl-[acceptor protein]-L-lysine.</text>
        <dbReference type="EC" id="2.3.2.27"/>
    </reaction>
</comment>
<evidence type="ECO:0000256" key="3">
    <source>
        <dbReference type="ARBA" id="ARBA00004906"/>
    </source>
</evidence>
<dbReference type="PANTHER" id="PTHR13931">
    <property type="entry name" value="UBIQUITINATION FACTOR E4"/>
    <property type="match status" value="1"/>
</dbReference>
<dbReference type="GO" id="GO:0036503">
    <property type="term" value="P:ERAD pathway"/>
    <property type="evidence" value="ECO:0007669"/>
    <property type="project" value="InterPro"/>
</dbReference>
<comment type="pathway">
    <text evidence="3">Protein modification; protein ubiquitination.</text>
</comment>
<dbReference type="GO" id="GO:0000209">
    <property type="term" value="P:protein polyubiquitination"/>
    <property type="evidence" value="ECO:0007669"/>
    <property type="project" value="TreeGrafter"/>
</dbReference>
<evidence type="ECO:0000256" key="2">
    <source>
        <dbReference type="ARBA" id="ARBA00004496"/>
    </source>
</evidence>
<protein>
    <recommendedName>
        <fullName evidence="10">Ubiquitin conjugation factor E4 A</fullName>
        <ecNumber evidence="5">2.3.2.27</ecNumber>
    </recommendedName>
</protein>
<dbReference type="Gene3D" id="3.30.40.10">
    <property type="entry name" value="Zinc/RING finger domain, C3HC4 (zinc finger)"/>
    <property type="match status" value="1"/>
</dbReference>
<dbReference type="InterPro" id="IPR045132">
    <property type="entry name" value="UBE4"/>
</dbReference>
<evidence type="ECO:0000256" key="10">
    <source>
        <dbReference type="ARBA" id="ARBA00040077"/>
    </source>
</evidence>
<comment type="subcellular location">
    <subcellularLocation>
        <location evidence="2">Cytoplasm</location>
    </subcellularLocation>
</comment>
<dbReference type="GO" id="GO:0034450">
    <property type="term" value="F:ubiquitin-ubiquitin ligase activity"/>
    <property type="evidence" value="ECO:0007669"/>
    <property type="project" value="InterPro"/>
</dbReference>
<keyword evidence="6" id="KW-0963">Cytoplasm</keyword>
<comment type="function">
    <text evidence="9">Ubiquitin-protein ligase that probably functions as an E3 ligase in conjunction with specific E1 and E2 ligases. May also function as an E4 ligase mediating the assembly of polyubiquitin chains on substrates ubiquitinated by another E3 ubiquitin ligase. Mediates 'Lys-48'-linked polyubiquitination of substrates.</text>
</comment>
<comment type="caution">
    <text evidence="12">The sequence shown here is derived from an EMBL/GenBank/DDBJ whole genome shotgun (WGS) entry which is preliminary data.</text>
</comment>
<proteinExistence type="inferred from homology"/>
<gene>
    <name evidence="12" type="ORF">ACAOBT_LOCUS34436</name>
</gene>
<dbReference type="OrthoDB" id="20295at2759"/>
<keyword evidence="13" id="KW-1185">Reference proteome</keyword>
<comment type="similarity">
    <text evidence="4">Belongs to the ubiquitin conjugation factor E4 family.</text>
</comment>
<dbReference type="EC" id="2.3.2.27" evidence="5"/>
<organism evidence="12 13">
    <name type="scientific">Acanthoscelides obtectus</name>
    <name type="common">Bean weevil</name>
    <name type="synonym">Bruchus obtectus</name>
    <dbReference type="NCBI Taxonomy" id="200917"/>
    <lineage>
        <taxon>Eukaryota</taxon>
        <taxon>Metazoa</taxon>
        <taxon>Ecdysozoa</taxon>
        <taxon>Arthropoda</taxon>
        <taxon>Hexapoda</taxon>
        <taxon>Insecta</taxon>
        <taxon>Pterygota</taxon>
        <taxon>Neoptera</taxon>
        <taxon>Endopterygota</taxon>
        <taxon>Coleoptera</taxon>
        <taxon>Polyphaga</taxon>
        <taxon>Cucujiformia</taxon>
        <taxon>Chrysomeloidea</taxon>
        <taxon>Chrysomelidae</taxon>
        <taxon>Bruchinae</taxon>
        <taxon>Bruchini</taxon>
        <taxon>Acanthoscelides</taxon>
    </lineage>
</organism>
<evidence type="ECO:0000256" key="4">
    <source>
        <dbReference type="ARBA" id="ARBA00007434"/>
    </source>
</evidence>
<dbReference type="AlphaFoldDB" id="A0A9P0MKQ1"/>
<evidence type="ECO:0000259" key="11">
    <source>
        <dbReference type="PROSITE" id="PS51698"/>
    </source>
</evidence>
<evidence type="ECO:0000256" key="9">
    <source>
        <dbReference type="ARBA" id="ARBA00037624"/>
    </source>
</evidence>
<accession>A0A9P0MKQ1</accession>
<dbReference type="SMART" id="SM00504">
    <property type="entry name" value="Ubox"/>
    <property type="match status" value="1"/>
</dbReference>
<dbReference type="InterPro" id="IPR013083">
    <property type="entry name" value="Znf_RING/FYVE/PHD"/>
</dbReference>
<evidence type="ECO:0000256" key="1">
    <source>
        <dbReference type="ARBA" id="ARBA00000900"/>
    </source>
</evidence>
<sequence length="98" mass="11229">MKEVAEKVAKMAHEHEAREEATAEAPEHFLDPIMSTLMVDPVILPSSKQTVDRTTIARHLLSDQTDPFNRSPLSMEHVIPNTELKAEIEAWLEERRKK</sequence>
<dbReference type="EMBL" id="CAKOFQ010008584">
    <property type="protein sequence ID" value="CAH2014990.1"/>
    <property type="molecule type" value="Genomic_DNA"/>
</dbReference>
<dbReference type="FunFam" id="3.30.40.10:FF:000055">
    <property type="entry name" value="Ubiquitin conjugation factor e4 a"/>
    <property type="match status" value="1"/>
</dbReference>
<dbReference type="PROSITE" id="PS51698">
    <property type="entry name" value="U_BOX"/>
    <property type="match status" value="1"/>
</dbReference>
<evidence type="ECO:0000256" key="6">
    <source>
        <dbReference type="ARBA" id="ARBA00022490"/>
    </source>
</evidence>
<feature type="domain" description="U-box" evidence="11">
    <location>
        <begin position="24"/>
        <end position="98"/>
    </location>
</feature>
<evidence type="ECO:0000256" key="7">
    <source>
        <dbReference type="ARBA" id="ARBA00022679"/>
    </source>
</evidence>
<evidence type="ECO:0000313" key="13">
    <source>
        <dbReference type="Proteomes" id="UP001152888"/>
    </source>
</evidence>
<dbReference type="GO" id="GO:0005634">
    <property type="term" value="C:nucleus"/>
    <property type="evidence" value="ECO:0007669"/>
    <property type="project" value="TreeGrafter"/>
</dbReference>
<keyword evidence="8" id="KW-0833">Ubl conjugation pathway</keyword>
<dbReference type="CDD" id="cd16657">
    <property type="entry name" value="RING-Ubox_UBE4A"/>
    <property type="match status" value="1"/>
</dbReference>
<reference evidence="12" key="1">
    <citation type="submission" date="2022-03" db="EMBL/GenBank/DDBJ databases">
        <authorList>
            <person name="Sayadi A."/>
        </authorList>
    </citation>
    <scope>NUCLEOTIDE SEQUENCE</scope>
</reference>
<name>A0A9P0MKQ1_ACAOB</name>